<dbReference type="EMBL" id="CM045759">
    <property type="protein sequence ID" value="KAI8017435.1"/>
    <property type="molecule type" value="Genomic_DNA"/>
</dbReference>
<reference evidence="1 2" key="1">
    <citation type="journal article" date="2022" name="Plant J.">
        <title>Chromosome-level genome of Camellia lanceoleosa provides a valuable resource for understanding genome evolution and self-incompatibility.</title>
        <authorList>
            <person name="Gong W."/>
            <person name="Xiao S."/>
            <person name="Wang L."/>
            <person name="Liao Z."/>
            <person name="Chang Y."/>
            <person name="Mo W."/>
            <person name="Hu G."/>
            <person name="Li W."/>
            <person name="Zhao G."/>
            <person name="Zhu H."/>
            <person name="Hu X."/>
            <person name="Ji K."/>
            <person name="Xiang X."/>
            <person name="Song Q."/>
            <person name="Yuan D."/>
            <person name="Jin S."/>
            <person name="Zhang L."/>
        </authorList>
    </citation>
    <scope>NUCLEOTIDE SEQUENCE [LARGE SCALE GENOMIC DNA]</scope>
    <source>
        <strain evidence="1">SQ_2022a</strain>
    </source>
</reference>
<evidence type="ECO:0000313" key="2">
    <source>
        <dbReference type="Proteomes" id="UP001060215"/>
    </source>
</evidence>
<proteinExistence type="predicted"/>
<keyword evidence="2" id="KW-1185">Reference proteome</keyword>
<sequence>MSHSTTTHRTSNNREYSSFFPSITYFFLASNGIGAMCRAYSRSDYALLFFIVFAYSAFLLLDRCSLANQKLPPHEKSIKKNLLKFAIWFLFSSIMFGVAFQFGPYFPHPGYGLSLFFVATIGSAFLFYVYMIFDGTTGCDECKREEKRKFSDSVEKVNESKFECCDSVLEKSLQSIRLCLAILHRLRLLSFSLVRSLFFGVPEIASSREIDQEELTEIRHLVLVFFDYVRSRVPIRTLFSHPGYGLSLFFVATIGSASLFYVYIIFDGTSGCDECEPEEKRKFSECVEKVNESKIERCDSVLEKV</sequence>
<gene>
    <name evidence="1" type="ORF">LOK49_LG04G03794</name>
</gene>
<name>A0ACC0HWT0_9ERIC</name>
<dbReference type="Proteomes" id="UP001060215">
    <property type="component" value="Chromosome 2"/>
</dbReference>
<accession>A0ACC0HWT0</accession>
<protein>
    <submittedName>
        <fullName evidence="1">Uncharacterized protein</fullName>
    </submittedName>
</protein>
<evidence type="ECO:0000313" key="1">
    <source>
        <dbReference type="EMBL" id="KAI8017435.1"/>
    </source>
</evidence>
<organism evidence="1 2">
    <name type="scientific">Camellia lanceoleosa</name>
    <dbReference type="NCBI Taxonomy" id="1840588"/>
    <lineage>
        <taxon>Eukaryota</taxon>
        <taxon>Viridiplantae</taxon>
        <taxon>Streptophyta</taxon>
        <taxon>Embryophyta</taxon>
        <taxon>Tracheophyta</taxon>
        <taxon>Spermatophyta</taxon>
        <taxon>Magnoliopsida</taxon>
        <taxon>eudicotyledons</taxon>
        <taxon>Gunneridae</taxon>
        <taxon>Pentapetalae</taxon>
        <taxon>asterids</taxon>
        <taxon>Ericales</taxon>
        <taxon>Theaceae</taxon>
        <taxon>Camellia</taxon>
    </lineage>
</organism>
<comment type="caution">
    <text evidence="1">The sequence shown here is derived from an EMBL/GenBank/DDBJ whole genome shotgun (WGS) entry which is preliminary data.</text>
</comment>